<gene>
    <name evidence="2" type="ORF">RND81_10G023500</name>
</gene>
<dbReference type="Proteomes" id="UP001443914">
    <property type="component" value="Unassembled WGS sequence"/>
</dbReference>
<evidence type="ECO:0000313" key="2">
    <source>
        <dbReference type="EMBL" id="KAK9681727.1"/>
    </source>
</evidence>
<protein>
    <submittedName>
        <fullName evidence="2">Uncharacterized protein</fullName>
    </submittedName>
</protein>
<sequence>MAPSLKQLSVLFLLVLFLSLGCEGRDVVQFPYKCDGILCNNPLVMGDCPKYCHRKGYPLGGECMFLGDTNPDCCCIRQ</sequence>
<dbReference type="PROSITE" id="PS51257">
    <property type="entry name" value="PROKAR_LIPOPROTEIN"/>
    <property type="match status" value="1"/>
</dbReference>
<name>A0AAW1HXT1_SAPOF</name>
<dbReference type="EMBL" id="JBDFQZ010000010">
    <property type="protein sequence ID" value="KAK9681727.1"/>
    <property type="molecule type" value="Genomic_DNA"/>
</dbReference>
<accession>A0AAW1HXT1</accession>
<feature type="chain" id="PRO_5043676811" evidence="1">
    <location>
        <begin position="25"/>
        <end position="78"/>
    </location>
</feature>
<reference evidence="2" key="1">
    <citation type="submission" date="2024-03" db="EMBL/GenBank/DDBJ databases">
        <title>WGS assembly of Saponaria officinalis var. Norfolk2.</title>
        <authorList>
            <person name="Jenkins J."/>
            <person name="Shu S."/>
            <person name="Grimwood J."/>
            <person name="Barry K."/>
            <person name="Goodstein D."/>
            <person name="Schmutz J."/>
            <person name="Leebens-Mack J."/>
            <person name="Osbourn A."/>
        </authorList>
    </citation>
    <scope>NUCLEOTIDE SEQUENCE [LARGE SCALE GENOMIC DNA]</scope>
    <source>
        <strain evidence="2">JIC</strain>
    </source>
</reference>
<comment type="caution">
    <text evidence="2">The sequence shown here is derived from an EMBL/GenBank/DDBJ whole genome shotgun (WGS) entry which is preliminary data.</text>
</comment>
<proteinExistence type="predicted"/>
<organism evidence="2 3">
    <name type="scientific">Saponaria officinalis</name>
    <name type="common">Common soapwort</name>
    <name type="synonym">Lychnis saponaria</name>
    <dbReference type="NCBI Taxonomy" id="3572"/>
    <lineage>
        <taxon>Eukaryota</taxon>
        <taxon>Viridiplantae</taxon>
        <taxon>Streptophyta</taxon>
        <taxon>Embryophyta</taxon>
        <taxon>Tracheophyta</taxon>
        <taxon>Spermatophyta</taxon>
        <taxon>Magnoliopsida</taxon>
        <taxon>eudicotyledons</taxon>
        <taxon>Gunneridae</taxon>
        <taxon>Pentapetalae</taxon>
        <taxon>Caryophyllales</taxon>
        <taxon>Caryophyllaceae</taxon>
        <taxon>Caryophylleae</taxon>
        <taxon>Saponaria</taxon>
    </lineage>
</organism>
<dbReference type="AlphaFoldDB" id="A0AAW1HXT1"/>
<feature type="signal peptide" evidence="1">
    <location>
        <begin position="1"/>
        <end position="24"/>
    </location>
</feature>
<keyword evidence="3" id="KW-1185">Reference proteome</keyword>
<evidence type="ECO:0000313" key="3">
    <source>
        <dbReference type="Proteomes" id="UP001443914"/>
    </source>
</evidence>
<evidence type="ECO:0000256" key="1">
    <source>
        <dbReference type="SAM" id="SignalP"/>
    </source>
</evidence>
<keyword evidence="1" id="KW-0732">Signal</keyword>